<dbReference type="AlphaFoldDB" id="A0AAQ3MIV3"/>
<evidence type="ECO:0000313" key="2">
    <source>
        <dbReference type="Proteomes" id="UP001374535"/>
    </source>
</evidence>
<reference evidence="1 2" key="1">
    <citation type="journal article" date="2023" name="Life. Sci Alliance">
        <title>Evolutionary insights into 3D genome organization and epigenetic landscape of Vigna mungo.</title>
        <authorList>
            <person name="Junaid A."/>
            <person name="Singh B."/>
            <person name="Bhatia S."/>
        </authorList>
    </citation>
    <scope>NUCLEOTIDE SEQUENCE [LARGE SCALE GENOMIC DNA]</scope>
    <source>
        <strain evidence="1">Urdbean</strain>
    </source>
</reference>
<sequence length="132" mass="15939">MDHSFAYGNHFFPYNAQPPQFNLFCEPFSEHSLQQPPPCFQPYCEQPPNQYDELKQEELQSVQPWQPQFSDQWQQRIVASDFQEMTTQVAQMVAAIINWQGKLKRRRRQWSMKRYSEQPLPLRFKLTVIIMR</sequence>
<evidence type="ECO:0000313" key="1">
    <source>
        <dbReference type="EMBL" id="WVY92079.1"/>
    </source>
</evidence>
<name>A0AAQ3MIV3_VIGMU</name>
<accession>A0AAQ3MIV3</accession>
<dbReference type="Proteomes" id="UP001374535">
    <property type="component" value="Chromosome 11"/>
</dbReference>
<gene>
    <name evidence="1" type="ORF">V8G54_037593</name>
</gene>
<dbReference type="EMBL" id="CP144690">
    <property type="protein sequence ID" value="WVY92079.1"/>
    <property type="molecule type" value="Genomic_DNA"/>
</dbReference>
<organism evidence="1 2">
    <name type="scientific">Vigna mungo</name>
    <name type="common">Black gram</name>
    <name type="synonym">Phaseolus mungo</name>
    <dbReference type="NCBI Taxonomy" id="3915"/>
    <lineage>
        <taxon>Eukaryota</taxon>
        <taxon>Viridiplantae</taxon>
        <taxon>Streptophyta</taxon>
        <taxon>Embryophyta</taxon>
        <taxon>Tracheophyta</taxon>
        <taxon>Spermatophyta</taxon>
        <taxon>Magnoliopsida</taxon>
        <taxon>eudicotyledons</taxon>
        <taxon>Gunneridae</taxon>
        <taxon>Pentapetalae</taxon>
        <taxon>rosids</taxon>
        <taxon>fabids</taxon>
        <taxon>Fabales</taxon>
        <taxon>Fabaceae</taxon>
        <taxon>Papilionoideae</taxon>
        <taxon>50 kb inversion clade</taxon>
        <taxon>NPAAA clade</taxon>
        <taxon>indigoferoid/millettioid clade</taxon>
        <taxon>Phaseoleae</taxon>
        <taxon>Vigna</taxon>
    </lineage>
</organism>
<proteinExistence type="predicted"/>
<protein>
    <submittedName>
        <fullName evidence="1">Uncharacterized protein</fullName>
    </submittedName>
</protein>
<keyword evidence="2" id="KW-1185">Reference proteome</keyword>